<dbReference type="EMBL" id="KQ981727">
    <property type="protein sequence ID" value="KYN37060.1"/>
    <property type="molecule type" value="Genomic_DNA"/>
</dbReference>
<keyword evidence="3" id="KW-1185">Reference proteome</keyword>
<evidence type="ECO:0000313" key="3">
    <source>
        <dbReference type="Proteomes" id="UP000078541"/>
    </source>
</evidence>
<dbReference type="STRING" id="34720.A0A195F8X7"/>
<dbReference type="InterPro" id="IPR019393">
    <property type="entry name" value="WASH_strumpellin"/>
</dbReference>
<protein>
    <submittedName>
        <fullName evidence="2">WASH complex subunit strumpellin</fullName>
    </submittedName>
</protein>
<sequence>MSDFLAANNVCGQNLLRLVSRGNAIIAELMRLKDYVPPVFSLDSKQLIQKYGSIIIDFAYFKAASVYEQKIEDDSVFQETDEELRNNFSDILTRFYLAFESIHKYVTDLNFYIDELGDGVYIHQSIDSIMFNEEGKQLMCEAVYLYGVMLLLVDYHFEGRIRERLLVSYYRYNAQRSSSTRVDDVCMLLRSTGYVRTLSKRPANYPEEYFKRVPLRDFLVDLVIGRLRSDEIYNQTLAFPHPEHRSTAVATQASMLVIILSFKSTVLHTQTAIMREIVDRFFPDNWVISIYMGTVISLCDWWSPYKAARTALNNTLENSNVKGIAQKYGTKMDRIFHKLMQETDEVQLAGTLDENATGSLVKLVRECNVTLHWILLHTATPTITLEDSKRLRTLRQLVVMESKYTTVKCLRLLLSTAQIEQDVKQMYKDLLLGKEAKWLKDKGICVERITDLAQIFGGAKPLDGIDKNQNLYTWFMEISKHIDSLKQEDGRKIVQLLQALEQVQEFHQLENNLHISQYLADTRETLHNMLRTGSISEDIMINLNIVTDCCYAWNVMESFIDVMQESIKGNPPTVIKLKALFLKMASALETPLLRVNQARSADLSSVSQYYSRELEGYARRVLQIIPETVFGLLAEIVHLETNSFKEIPTKLPKDKLKDYAQLAERLQMAKLTYAVSVFTKGVLSLRSVSLGVLRVDSHRLLEDGIRQELVKKVTLALQNGLNFDQKSKTSLLQKLNHLSSIMDGYRKSFQYIQDYININSLKIWHEEITYIINNAVEEERRGSSWVPGKSWRQFQEDKHAFSTDNSSLTFMGRLARELIRITDPRTIVYIEHSLAWYDIKTQNEILNYKVFSVILETIGTPGLSGLDKLISFFIVIELEALVHYIEKNIRNKTWLSLLEDCETTLNSLDSAKSNITKLHNSINASSSKLWSSALEWTLKIGHYQLLRKKIAYELNTACKFEAKHMEAALRTLNTAVLCEIAKKDNINNETEPEKSELLHELSVRLDWAGISDPHNKVYIKPPKMDNIAIIIFLFTVSQLNKLFYCKNTASLLSKKYQDPVDAVIFAIGIQTILRQFHVSVMNRYVKYLCMYVLSFVTVESMKAGGDAETEGATNLYFLELFVKYSGIPRSLILKEIPIVVLDHSLVKMTKSSTAATTGVAGGRDADVGGYVQSDTKLSPSPVLGFHTHESSRRFFLWDHRKSGSDVDSVSLKKFYPDHISHLREEIYRN</sequence>
<organism evidence="2 3">
    <name type="scientific">Trachymyrmex septentrionalis</name>
    <dbReference type="NCBI Taxonomy" id="34720"/>
    <lineage>
        <taxon>Eukaryota</taxon>
        <taxon>Metazoa</taxon>
        <taxon>Ecdysozoa</taxon>
        <taxon>Arthropoda</taxon>
        <taxon>Hexapoda</taxon>
        <taxon>Insecta</taxon>
        <taxon>Pterygota</taxon>
        <taxon>Neoptera</taxon>
        <taxon>Endopterygota</taxon>
        <taxon>Hymenoptera</taxon>
        <taxon>Apocrita</taxon>
        <taxon>Aculeata</taxon>
        <taxon>Formicoidea</taxon>
        <taxon>Formicidae</taxon>
        <taxon>Myrmicinae</taxon>
        <taxon>Trachymyrmex</taxon>
    </lineage>
</organism>
<dbReference type="GO" id="GO:0140285">
    <property type="term" value="P:endosome fission"/>
    <property type="evidence" value="ECO:0007669"/>
    <property type="project" value="TreeGrafter"/>
</dbReference>
<evidence type="ECO:0000313" key="2">
    <source>
        <dbReference type="EMBL" id="KYN37060.1"/>
    </source>
</evidence>
<gene>
    <name evidence="2" type="ORF">ALC56_08851</name>
</gene>
<dbReference type="AlphaFoldDB" id="A0A195F8X7"/>
<dbReference type="GO" id="GO:0071203">
    <property type="term" value="C:WASH complex"/>
    <property type="evidence" value="ECO:0007669"/>
    <property type="project" value="InterPro"/>
</dbReference>
<dbReference type="PANTHER" id="PTHR15691">
    <property type="entry name" value="WASH COMPLEX SUBUNIT 5"/>
    <property type="match status" value="1"/>
</dbReference>
<dbReference type="GO" id="GO:0007032">
    <property type="term" value="P:endosome organization"/>
    <property type="evidence" value="ECO:0007669"/>
    <property type="project" value="TreeGrafter"/>
</dbReference>
<name>A0A195F8X7_9HYME</name>
<comment type="similarity">
    <text evidence="1">Belongs to the strumpellin family.</text>
</comment>
<dbReference type="Proteomes" id="UP000078541">
    <property type="component" value="Unassembled WGS sequence"/>
</dbReference>
<reference evidence="2 3" key="1">
    <citation type="submission" date="2016-03" db="EMBL/GenBank/DDBJ databases">
        <title>Trachymyrmex septentrionalis WGS genome.</title>
        <authorList>
            <person name="Nygaard S."/>
            <person name="Hu H."/>
            <person name="Boomsma J."/>
            <person name="Zhang G."/>
        </authorList>
    </citation>
    <scope>NUCLEOTIDE SEQUENCE [LARGE SCALE GENOMIC DNA]</scope>
    <source>
        <strain evidence="2">Tsep2-gDNA-1</strain>
        <tissue evidence="2">Whole body</tissue>
    </source>
</reference>
<proteinExistence type="inferred from homology"/>
<dbReference type="PANTHER" id="PTHR15691:SF6">
    <property type="entry name" value="WASH COMPLEX SUBUNIT 5"/>
    <property type="match status" value="1"/>
</dbReference>
<dbReference type="GO" id="GO:0051125">
    <property type="term" value="P:regulation of actin nucleation"/>
    <property type="evidence" value="ECO:0007669"/>
    <property type="project" value="TreeGrafter"/>
</dbReference>
<dbReference type="GO" id="GO:0030041">
    <property type="term" value="P:actin filament polymerization"/>
    <property type="evidence" value="ECO:0007669"/>
    <property type="project" value="TreeGrafter"/>
</dbReference>
<evidence type="ECO:0000256" key="1">
    <source>
        <dbReference type="ARBA" id="ARBA00006224"/>
    </source>
</evidence>
<dbReference type="GO" id="GO:0005768">
    <property type="term" value="C:endosome"/>
    <property type="evidence" value="ECO:0007669"/>
    <property type="project" value="TreeGrafter"/>
</dbReference>
<accession>A0A195F8X7</accession>
<dbReference type="Pfam" id="PF10266">
    <property type="entry name" value="Strumpellin"/>
    <property type="match status" value="1"/>
</dbReference>